<keyword evidence="7" id="KW-1185">Reference proteome</keyword>
<evidence type="ECO:0000256" key="1">
    <source>
        <dbReference type="ARBA" id="ARBA00022723"/>
    </source>
</evidence>
<keyword evidence="1" id="KW-0479">Metal-binding</keyword>
<evidence type="ECO:0000313" key="6">
    <source>
        <dbReference type="EMBL" id="KAJ5090470.1"/>
    </source>
</evidence>
<evidence type="ECO:0000313" key="7">
    <source>
        <dbReference type="Proteomes" id="UP001149074"/>
    </source>
</evidence>
<dbReference type="OrthoDB" id="256333at2759"/>
<accession>A0A9W9EYY0</accession>
<dbReference type="GeneID" id="81360624"/>
<dbReference type="PROSITE" id="PS00059">
    <property type="entry name" value="ADH_ZINC"/>
    <property type="match status" value="1"/>
</dbReference>
<dbReference type="InterPro" id="IPR002328">
    <property type="entry name" value="ADH_Zn_CS"/>
</dbReference>
<feature type="domain" description="Alcohol dehydrogenase-like N-terminal" evidence="5">
    <location>
        <begin position="24"/>
        <end position="129"/>
    </location>
</feature>
<dbReference type="Gene3D" id="3.90.180.10">
    <property type="entry name" value="Medium-chain alcohol dehydrogenases, catalytic domain"/>
    <property type="match status" value="1"/>
</dbReference>
<evidence type="ECO:0000256" key="2">
    <source>
        <dbReference type="ARBA" id="ARBA00022833"/>
    </source>
</evidence>
<dbReference type="SUPFAM" id="SSF50129">
    <property type="entry name" value="GroES-like"/>
    <property type="match status" value="1"/>
</dbReference>
<dbReference type="GO" id="GO:0008270">
    <property type="term" value="F:zinc ion binding"/>
    <property type="evidence" value="ECO:0007669"/>
    <property type="project" value="InterPro"/>
</dbReference>
<keyword evidence="3" id="KW-0560">Oxidoreductase</keyword>
<dbReference type="GO" id="GO:0016491">
    <property type="term" value="F:oxidoreductase activity"/>
    <property type="evidence" value="ECO:0007669"/>
    <property type="project" value="UniProtKB-KW"/>
</dbReference>
<organism evidence="6 7">
    <name type="scientific">Penicillium argentinense</name>
    <dbReference type="NCBI Taxonomy" id="1131581"/>
    <lineage>
        <taxon>Eukaryota</taxon>
        <taxon>Fungi</taxon>
        <taxon>Dikarya</taxon>
        <taxon>Ascomycota</taxon>
        <taxon>Pezizomycotina</taxon>
        <taxon>Eurotiomycetes</taxon>
        <taxon>Eurotiomycetidae</taxon>
        <taxon>Eurotiales</taxon>
        <taxon>Aspergillaceae</taxon>
        <taxon>Penicillium</taxon>
    </lineage>
</organism>
<proteinExistence type="predicted"/>
<feature type="region of interest" description="Disordered" evidence="4">
    <location>
        <begin position="328"/>
        <end position="362"/>
    </location>
</feature>
<comment type="caution">
    <text evidence="6">The sequence shown here is derived from an EMBL/GenBank/DDBJ whole genome shotgun (WGS) entry which is preliminary data.</text>
</comment>
<gene>
    <name evidence="6" type="ORF">N7532_009154</name>
</gene>
<dbReference type="Pfam" id="PF08240">
    <property type="entry name" value="ADH_N"/>
    <property type="match status" value="1"/>
</dbReference>
<reference evidence="6" key="2">
    <citation type="journal article" date="2023" name="IMA Fungus">
        <title>Comparative genomic study of the Penicillium genus elucidates a diverse pangenome and 15 lateral gene transfer events.</title>
        <authorList>
            <person name="Petersen C."/>
            <person name="Sorensen T."/>
            <person name="Nielsen M.R."/>
            <person name="Sondergaard T.E."/>
            <person name="Sorensen J.L."/>
            <person name="Fitzpatrick D.A."/>
            <person name="Frisvad J.C."/>
            <person name="Nielsen K.L."/>
        </authorList>
    </citation>
    <scope>NUCLEOTIDE SEQUENCE</scope>
    <source>
        <strain evidence="6">IBT 30761</strain>
    </source>
</reference>
<reference evidence="6" key="1">
    <citation type="submission" date="2022-11" db="EMBL/GenBank/DDBJ databases">
        <authorList>
            <person name="Petersen C."/>
        </authorList>
    </citation>
    <scope>NUCLEOTIDE SEQUENCE</scope>
    <source>
        <strain evidence="6">IBT 30761</strain>
    </source>
</reference>
<evidence type="ECO:0000256" key="4">
    <source>
        <dbReference type="SAM" id="MobiDB-lite"/>
    </source>
</evidence>
<dbReference type="AlphaFoldDB" id="A0A9W9EYY0"/>
<name>A0A9W9EYY0_9EURO</name>
<dbReference type="InterPro" id="IPR011032">
    <property type="entry name" value="GroES-like_sf"/>
</dbReference>
<dbReference type="SUPFAM" id="SSF51735">
    <property type="entry name" value="NAD(P)-binding Rossmann-fold domains"/>
    <property type="match status" value="1"/>
</dbReference>
<dbReference type="RefSeq" id="XP_056472451.1">
    <property type="nucleotide sequence ID" value="XM_056621645.1"/>
</dbReference>
<protein>
    <recommendedName>
        <fullName evidence="5">Alcohol dehydrogenase-like N-terminal domain-containing protein</fullName>
    </recommendedName>
</protein>
<dbReference type="PANTHER" id="PTHR43401:SF2">
    <property type="entry name" value="L-THREONINE 3-DEHYDROGENASE"/>
    <property type="match status" value="1"/>
</dbReference>
<dbReference type="PANTHER" id="PTHR43401">
    <property type="entry name" value="L-THREONINE 3-DEHYDROGENASE"/>
    <property type="match status" value="1"/>
</dbReference>
<dbReference type="Proteomes" id="UP001149074">
    <property type="component" value="Unassembled WGS sequence"/>
</dbReference>
<dbReference type="InterPro" id="IPR050129">
    <property type="entry name" value="Zn_alcohol_dh"/>
</dbReference>
<sequence>MRALEYSEARKFSIVDKALPTIREHDVLIKVKASGVCRTDLHIHDGEFRAQFPLVPGHETVGQVAAFGSQVEGFKVGDRVVADNSELCKHCYYCWRGRALFCDNFIAHGVMVDGEFAEYAAYPAYRVFQFKNLSDVDATLFRTCRIVCAVVRCGADGANPRSAASSEWWMSNGDCCVTGLKRELAKSLGAADEFVEPSREARAAVDEMEKLRAGHPYGFDIVVEATGSDKILEDAINFCHQGRKAGCIWGYGDEDFVSLSPNKIFKEGTNVMAPLVRLISFRRLLIILPFRHSTPGDRVYYTTIHATPSVVKNAVEERPQPRKRLVLPRKKESKQALKAFTAPNSPGSPPDPRRGQARKPGPVALVGFDRVSHNEFQEIAM</sequence>
<dbReference type="InterPro" id="IPR013154">
    <property type="entry name" value="ADH-like_N"/>
</dbReference>
<evidence type="ECO:0000256" key="3">
    <source>
        <dbReference type="ARBA" id="ARBA00023002"/>
    </source>
</evidence>
<dbReference type="InterPro" id="IPR036291">
    <property type="entry name" value="NAD(P)-bd_dom_sf"/>
</dbReference>
<keyword evidence="2" id="KW-0862">Zinc</keyword>
<evidence type="ECO:0000259" key="5">
    <source>
        <dbReference type="Pfam" id="PF08240"/>
    </source>
</evidence>
<dbReference type="Gene3D" id="3.40.50.720">
    <property type="entry name" value="NAD(P)-binding Rossmann-like Domain"/>
    <property type="match status" value="1"/>
</dbReference>
<dbReference type="EMBL" id="JAPQKI010000009">
    <property type="protein sequence ID" value="KAJ5090470.1"/>
    <property type="molecule type" value="Genomic_DNA"/>
</dbReference>